<dbReference type="InterPro" id="IPR004147">
    <property type="entry name" value="ABC1_dom"/>
</dbReference>
<dbReference type="PANTHER" id="PTHR43173:SF19">
    <property type="entry name" value="AARF DOMAIN-CONTAINING PROTEIN KINASE 1"/>
    <property type="match status" value="1"/>
</dbReference>
<proteinExistence type="evidence at transcript level"/>
<dbReference type="Pfam" id="PF03109">
    <property type="entry name" value="ABC1"/>
    <property type="match status" value="1"/>
</dbReference>
<feature type="domain" description="ABC1 atypical kinase-like" evidence="1">
    <location>
        <begin position="13"/>
        <end position="98"/>
    </location>
</feature>
<organism evidence="2">
    <name type="scientific">Nannochloropsis gaditana (strain CCMP526)</name>
    <name type="common">Green microalga</name>
    <name type="synonym">Microchloropsis gaditana</name>
    <dbReference type="NCBI Taxonomy" id="1093141"/>
    <lineage>
        <taxon>Eukaryota</taxon>
        <taxon>Sar</taxon>
        <taxon>Stramenopiles</taxon>
        <taxon>Ochrophyta</taxon>
        <taxon>Eustigmatophyceae</taxon>
        <taxon>Eustigmatales</taxon>
        <taxon>Monodopsidaceae</taxon>
        <taxon>Nannochloropsis</taxon>
    </lineage>
</organism>
<protein>
    <submittedName>
        <fullName evidence="2">2-polyprenylphenol 6-hydroxylase</fullName>
    </submittedName>
</protein>
<gene>
    <name evidence="2" type="ORF">NGATSA_3030700</name>
</gene>
<reference evidence="2" key="1">
    <citation type="journal article" date="2012" name="Bioengineered">
        <title>Additional insights into the genome of the oleaginous model alga Nannochloropsis gaditana.</title>
        <authorList>
            <person name="Jinkerson R.E."/>
            <person name="Radakovits R."/>
            <person name="Posewitz M.C."/>
        </authorList>
    </citation>
    <scope>NUCLEOTIDE SEQUENCE</scope>
    <source>
        <strain evidence="2">CCMP526</strain>
    </source>
</reference>
<sequence>MVPPHWAASLSLLHDQLPPCPPSYVRAVVSSQFKRPFSSLFSSFDFHPMASASVAQVHKATLLEGGKEVVVKVQHQGIEALMNNDMQAAVKIFRFVARLNS</sequence>
<reference evidence="2" key="2">
    <citation type="journal article" date="2012" name="Nat. Commun.">
        <title>Draft genome sequence and genetic transformation of the oleaginous alga Nannochloropis gaditana.</title>
        <authorList>
            <person name="Radakovits R."/>
            <person name="Jinkerson R.E."/>
            <person name="Fuerstenberg S.I."/>
            <person name="Tae H."/>
            <person name="Settlage R.E."/>
            <person name="Boore J.L."/>
            <person name="Posewitz M.C."/>
        </authorList>
    </citation>
    <scope>NUCLEOTIDE SEQUENCE</scope>
    <source>
        <strain evidence="2">CCMP526</strain>
    </source>
</reference>
<dbReference type="EMBL" id="JU974655">
    <property type="protein sequence ID" value="AFJ69117.1"/>
    <property type="molecule type" value="mRNA"/>
</dbReference>
<dbReference type="InterPro" id="IPR011009">
    <property type="entry name" value="Kinase-like_dom_sf"/>
</dbReference>
<dbReference type="PANTHER" id="PTHR43173">
    <property type="entry name" value="ABC1 FAMILY PROTEIN"/>
    <property type="match status" value="1"/>
</dbReference>
<evidence type="ECO:0000313" key="2">
    <source>
        <dbReference type="EMBL" id="AFJ69117.1"/>
    </source>
</evidence>
<name>I2CQD4_NANGC</name>
<accession>I2CQD4</accession>
<dbReference type="SUPFAM" id="SSF56112">
    <property type="entry name" value="Protein kinase-like (PK-like)"/>
    <property type="match status" value="1"/>
</dbReference>
<feature type="non-terminal residue" evidence="2">
    <location>
        <position position="101"/>
    </location>
</feature>
<evidence type="ECO:0000259" key="1">
    <source>
        <dbReference type="Pfam" id="PF03109"/>
    </source>
</evidence>
<dbReference type="InterPro" id="IPR051130">
    <property type="entry name" value="Mito_struct-func_regulator"/>
</dbReference>
<dbReference type="AlphaFoldDB" id="I2CQD4"/>